<name>A0ABV4KAK3_9FLAO</name>
<sequence>MKYGQLILDRREYGLLMRSIADSKTQEDKIYRESLKKLKLELLTAKVVDDSAMPEDVIRFNSVVSISTPYNVTRSYQIVTPDKSDIKKNKISILSPMGLALFGYAVGDKIVWHFPSGENTIEILAVEQEYNQLKNEQV</sequence>
<gene>
    <name evidence="2" type="ORF">QO192_00500</name>
</gene>
<keyword evidence="2" id="KW-0648">Protein biosynthesis</keyword>
<keyword evidence="2" id="KW-0251">Elongation factor</keyword>
<dbReference type="InterPro" id="IPR036953">
    <property type="entry name" value="GreA/GreB_C_sf"/>
</dbReference>
<organism evidence="2 3">
    <name type="scientific">Flavobacterium frigidarium</name>
    <dbReference type="NCBI Taxonomy" id="99286"/>
    <lineage>
        <taxon>Bacteria</taxon>
        <taxon>Pseudomonadati</taxon>
        <taxon>Bacteroidota</taxon>
        <taxon>Flavobacteriia</taxon>
        <taxon>Flavobacteriales</taxon>
        <taxon>Flavobacteriaceae</taxon>
        <taxon>Flavobacterium</taxon>
    </lineage>
</organism>
<evidence type="ECO:0000313" key="3">
    <source>
        <dbReference type="Proteomes" id="UP001568894"/>
    </source>
</evidence>
<dbReference type="Gene3D" id="3.10.50.30">
    <property type="entry name" value="Transcription elongation factor, GreA/GreB, C-terminal domain"/>
    <property type="match status" value="1"/>
</dbReference>
<dbReference type="RefSeq" id="WP_371567180.1">
    <property type="nucleotide sequence ID" value="NZ_JASMRN010000001.1"/>
</dbReference>
<evidence type="ECO:0000313" key="2">
    <source>
        <dbReference type="EMBL" id="MEZ7513751.1"/>
    </source>
</evidence>
<dbReference type="SUPFAM" id="SSF54534">
    <property type="entry name" value="FKBP-like"/>
    <property type="match status" value="1"/>
</dbReference>
<dbReference type="Pfam" id="PF01272">
    <property type="entry name" value="GreA_GreB"/>
    <property type="match status" value="1"/>
</dbReference>
<feature type="domain" description="Transcription elongation factor GreA/GreB C-terminal" evidence="1">
    <location>
        <begin position="54"/>
        <end position="128"/>
    </location>
</feature>
<dbReference type="InterPro" id="IPR001437">
    <property type="entry name" value="Tscrpt_elong_fac_GreA/B_C"/>
</dbReference>
<comment type="caution">
    <text evidence="2">The sequence shown here is derived from an EMBL/GenBank/DDBJ whole genome shotgun (WGS) entry which is preliminary data.</text>
</comment>
<dbReference type="PANTHER" id="PTHR30437">
    <property type="entry name" value="TRANSCRIPTION ELONGATION FACTOR GREA"/>
    <property type="match status" value="1"/>
</dbReference>
<proteinExistence type="predicted"/>
<dbReference type="EMBL" id="JASMRN010000001">
    <property type="protein sequence ID" value="MEZ7513751.1"/>
    <property type="molecule type" value="Genomic_DNA"/>
</dbReference>
<dbReference type="InterPro" id="IPR023459">
    <property type="entry name" value="Tscrpt_elong_fac_GreA/B_fam"/>
</dbReference>
<reference evidence="2 3" key="1">
    <citation type="submission" date="2023-05" db="EMBL/GenBank/DDBJ databases">
        <title>Adaptations of aquatic viruses from atmosphere-close ecosystems of the Central Arctic Ocean.</title>
        <authorList>
            <person name="Rahlff J."/>
            <person name="Holmfeldt K."/>
        </authorList>
    </citation>
    <scope>NUCLEOTIDE SEQUENCE [LARGE SCALE GENOMIC DNA]</scope>
    <source>
        <strain evidence="2 3">Arc14</strain>
    </source>
</reference>
<evidence type="ECO:0000259" key="1">
    <source>
        <dbReference type="Pfam" id="PF01272"/>
    </source>
</evidence>
<dbReference type="Proteomes" id="UP001568894">
    <property type="component" value="Unassembled WGS sequence"/>
</dbReference>
<dbReference type="GO" id="GO:0003746">
    <property type="term" value="F:translation elongation factor activity"/>
    <property type="evidence" value="ECO:0007669"/>
    <property type="project" value="UniProtKB-KW"/>
</dbReference>
<protein>
    <submittedName>
        <fullName evidence="2">GreA/GreB family elongation factor</fullName>
    </submittedName>
</protein>
<dbReference type="PANTHER" id="PTHR30437:SF5">
    <property type="entry name" value="REGULATOR OF NUCLEOSIDE DIPHOSPHATE KINASE"/>
    <property type="match status" value="1"/>
</dbReference>
<accession>A0ABV4KAK3</accession>
<keyword evidence="3" id="KW-1185">Reference proteome</keyword>